<name>A0ACB8RJ62_9AGAM</name>
<evidence type="ECO:0000313" key="2">
    <source>
        <dbReference type="Proteomes" id="UP000814033"/>
    </source>
</evidence>
<proteinExistence type="predicted"/>
<evidence type="ECO:0000313" key="1">
    <source>
        <dbReference type="EMBL" id="KAI0043635.1"/>
    </source>
</evidence>
<accession>A0ACB8RJ62</accession>
<reference evidence="1" key="1">
    <citation type="submission" date="2021-02" db="EMBL/GenBank/DDBJ databases">
        <authorList>
            <consortium name="DOE Joint Genome Institute"/>
            <person name="Ahrendt S."/>
            <person name="Looney B.P."/>
            <person name="Miyauchi S."/>
            <person name="Morin E."/>
            <person name="Drula E."/>
            <person name="Courty P.E."/>
            <person name="Chicoki N."/>
            <person name="Fauchery L."/>
            <person name="Kohler A."/>
            <person name="Kuo A."/>
            <person name="Labutti K."/>
            <person name="Pangilinan J."/>
            <person name="Lipzen A."/>
            <person name="Riley R."/>
            <person name="Andreopoulos W."/>
            <person name="He G."/>
            <person name="Johnson J."/>
            <person name="Barry K.W."/>
            <person name="Grigoriev I.V."/>
            <person name="Nagy L."/>
            <person name="Hibbett D."/>
            <person name="Henrissat B."/>
            <person name="Matheny P.B."/>
            <person name="Labbe J."/>
            <person name="Martin F."/>
        </authorList>
    </citation>
    <scope>NUCLEOTIDE SEQUENCE</scope>
    <source>
        <strain evidence="1">FP105234-sp</strain>
    </source>
</reference>
<keyword evidence="2" id="KW-1185">Reference proteome</keyword>
<dbReference type="EMBL" id="MU276010">
    <property type="protein sequence ID" value="KAI0043635.1"/>
    <property type="molecule type" value="Genomic_DNA"/>
</dbReference>
<sequence>MSFGYKLAYLPCSPDSLTHFSDSTLERPFAPFESKVHEIKEYVAKWLQIQSL</sequence>
<comment type="caution">
    <text evidence="1">The sequence shown here is derived from an EMBL/GenBank/DDBJ whole genome shotgun (WGS) entry which is preliminary data.</text>
</comment>
<dbReference type="Proteomes" id="UP000814033">
    <property type="component" value="Unassembled WGS sequence"/>
</dbReference>
<gene>
    <name evidence="1" type="ORF">FA95DRAFT_368631</name>
</gene>
<protein>
    <submittedName>
        <fullName evidence="1">Uncharacterized protein</fullName>
    </submittedName>
</protein>
<organism evidence="1 2">
    <name type="scientific">Auriscalpium vulgare</name>
    <dbReference type="NCBI Taxonomy" id="40419"/>
    <lineage>
        <taxon>Eukaryota</taxon>
        <taxon>Fungi</taxon>
        <taxon>Dikarya</taxon>
        <taxon>Basidiomycota</taxon>
        <taxon>Agaricomycotina</taxon>
        <taxon>Agaricomycetes</taxon>
        <taxon>Russulales</taxon>
        <taxon>Auriscalpiaceae</taxon>
        <taxon>Auriscalpium</taxon>
    </lineage>
</organism>
<reference evidence="1" key="2">
    <citation type="journal article" date="2022" name="New Phytol.">
        <title>Evolutionary transition to the ectomycorrhizal habit in the genomes of a hyperdiverse lineage of mushroom-forming fungi.</title>
        <authorList>
            <person name="Looney B."/>
            <person name="Miyauchi S."/>
            <person name="Morin E."/>
            <person name="Drula E."/>
            <person name="Courty P.E."/>
            <person name="Kohler A."/>
            <person name="Kuo A."/>
            <person name="LaButti K."/>
            <person name="Pangilinan J."/>
            <person name="Lipzen A."/>
            <person name="Riley R."/>
            <person name="Andreopoulos W."/>
            <person name="He G."/>
            <person name="Johnson J."/>
            <person name="Nolan M."/>
            <person name="Tritt A."/>
            <person name="Barry K.W."/>
            <person name="Grigoriev I.V."/>
            <person name="Nagy L.G."/>
            <person name="Hibbett D."/>
            <person name="Henrissat B."/>
            <person name="Matheny P.B."/>
            <person name="Labbe J."/>
            <person name="Martin F.M."/>
        </authorList>
    </citation>
    <scope>NUCLEOTIDE SEQUENCE</scope>
    <source>
        <strain evidence="1">FP105234-sp</strain>
    </source>
</reference>